<name>A0A3N2BXM9_9MICO</name>
<evidence type="ECO:0000313" key="2">
    <source>
        <dbReference type="EMBL" id="ROR79997.1"/>
    </source>
</evidence>
<dbReference type="EMBL" id="RKHL01000001">
    <property type="protein sequence ID" value="ROR79997.1"/>
    <property type="molecule type" value="Genomic_DNA"/>
</dbReference>
<dbReference type="AlphaFoldDB" id="A0A3N2BXM9"/>
<organism evidence="2 3">
    <name type="scientific">Plantibacter flavus</name>
    <dbReference type="NCBI Taxonomy" id="150123"/>
    <lineage>
        <taxon>Bacteria</taxon>
        <taxon>Bacillati</taxon>
        <taxon>Actinomycetota</taxon>
        <taxon>Actinomycetes</taxon>
        <taxon>Micrococcales</taxon>
        <taxon>Microbacteriaceae</taxon>
        <taxon>Plantibacter</taxon>
    </lineage>
</organism>
<dbReference type="RefSeq" id="WP_143736396.1">
    <property type="nucleotide sequence ID" value="NZ_FXAP01000002.1"/>
</dbReference>
<proteinExistence type="predicted"/>
<reference evidence="2 3" key="1">
    <citation type="submission" date="2018-11" db="EMBL/GenBank/DDBJ databases">
        <title>Sequencing the genomes of 1000 actinobacteria strains.</title>
        <authorList>
            <person name="Klenk H.-P."/>
        </authorList>
    </citation>
    <scope>NUCLEOTIDE SEQUENCE [LARGE SCALE GENOMIC DNA]</scope>
    <source>
        <strain evidence="2 3">DSM 14012</strain>
    </source>
</reference>
<dbReference type="Proteomes" id="UP000266915">
    <property type="component" value="Unassembled WGS sequence"/>
</dbReference>
<comment type="caution">
    <text evidence="2">The sequence shown here is derived from an EMBL/GenBank/DDBJ whole genome shotgun (WGS) entry which is preliminary data.</text>
</comment>
<accession>A0A3N2BXM9</accession>
<gene>
    <name evidence="2" type="ORF">EDD42_0028</name>
</gene>
<evidence type="ECO:0008006" key="4">
    <source>
        <dbReference type="Google" id="ProtNLM"/>
    </source>
</evidence>
<evidence type="ECO:0000313" key="3">
    <source>
        <dbReference type="Proteomes" id="UP000266915"/>
    </source>
</evidence>
<feature type="region of interest" description="Disordered" evidence="1">
    <location>
        <begin position="1"/>
        <end position="27"/>
    </location>
</feature>
<protein>
    <recommendedName>
        <fullName evidence="4">DUF3558 domain-containing protein</fullName>
    </recommendedName>
</protein>
<evidence type="ECO:0000256" key="1">
    <source>
        <dbReference type="SAM" id="MobiDB-lite"/>
    </source>
</evidence>
<keyword evidence="3" id="KW-1185">Reference proteome</keyword>
<sequence length="362" mass="37505">MSIPTPFNPWKPETAAQTRRNGPRSKVPSVRGLGLLIAVVGLSACSTSAPVASSGSSSLDAPAADAVSAPVSLLPDISCGSAVNDDHLAALFGKALPAVPADIGDAAVLIEGGLSCRFAAGGQSLDIRVAPNGGDHWANFNSAYAHTEWSTEVGDISGLTCETPGEPTYEGRCELHMRVGDTFVELVAKGSSASHNKPGEALSALAQIVARRVPQPTTQTPPSRKARCEELMDVAEIRRILDAEGPQPWTFAPPTAVAYTLAADSIHRVGGTSCELGVSGKAAAVSYQLVPAGAWVFGAESPLETAQGEPMTFDRGRGILDRSSQPTVHLTDGDHWIRLRIPAGANEAAIPALADLVLGALR</sequence>